<gene>
    <name evidence="1" type="ORF">DNU06_02560</name>
</gene>
<comment type="caution">
    <text evidence="1">The sequence shown here is derived from an EMBL/GenBank/DDBJ whole genome shotgun (WGS) entry which is preliminary data.</text>
</comment>
<dbReference type="Proteomes" id="UP000249248">
    <property type="component" value="Unassembled WGS sequence"/>
</dbReference>
<reference evidence="1 2" key="1">
    <citation type="submission" date="2018-06" db="EMBL/GenBank/DDBJ databases">
        <title>The draft genome sequence of Crocinitomix sp. SM1701.</title>
        <authorList>
            <person name="Zhang X."/>
        </authorList>
    </citation>
    <scope>NUCLEOTIDE SEQUENCE [LARGE SCALE GENOMIC DNA]</scope>
    <source>
        <strain evidence="1 2">SM1701</strain>
    </source>
</reference>
<sequence>MLEEGNIIYFTPFYFKNGNDPAPKFFIVLKKNGSDSLLASLPTSKDKLPLSNSITDGCIEVPESGINCFMISNTKIITKCNKKFDVTTHIYGFEIDTYPVSKLEEAYAVEGVDYKVFGNMKKRIFTELINCLTNSKTVKKKHINFLNS</sequence>
<dbReference type="AlphaFoldDB" id="A0A2W1N265"/>
<dbReference type="EMBL" id="QKSB01000001">
    <property type="protein sequence ID" value="PZE18729.1"/>
    <property type="molecule type" value="Genomic_DNA"/>
</dbReference>
<proteinExistence type="predicted"/>
<dbReference type="OrthoDB" id="1348281at2"/>
<evidence type="ECO:0000313" key="2">
    <source>
        <dbReference type="Proteomes" id="UP000249248"/>
    </source>
</evidence>
<keyword evidence="2" id="KW-1185">Reference proteome</keyword>
<evidence type="ECO:0000313" key="1">
    <source>
        <dbReference type="EMBL" id="PZE18729.1"/>
    </source>
</evidence>
<dbReference type="RefSeq" id="WP_111061630.1">
    <property type="nucleotide sequence ID" value="NZ_JBHUCU010000007.1"/>
</dbReference>
<accession>A0A2W1N265</accession>
<organism evidence="1 2">
    <name type="scientific">Putridiphycobacter roseus</name>
    <dbReference type="NCBI Taxonomy" id="2219161"/>
    <lineage>
        <taxon>Bacteria</taxon>
        <taxon>Pseudomonadati</taxon>
        <taxon>Bacteroidota</taxon>
        <taxon>Flavobacteriia</taxon>
        <taxon>Flavobacteriales</taxon>
        <taxon>Crocinitomicaceae</taxon>
        <taxon>Putridiphycobacter</taxon>
    </lineage>
</organism>
<name>A0A2W1N265_9FLAO</name>
<protein>
    <submittedName>
        <fullName evidence="1">Uncharacterized protein</fullName>
    </submittedName>
</protein>